<dbReference type="InterPro" id="IPR009057">
    <property type="entry name" value="Homeodomain-like_sf"/>
</dbReference>
<dbReference type="Pfam" id="PF12833">
    <property type="entry name" value="HTH_18"/>
    <property type="match status" value="1"/>
</dbReference>
<evidence type="ECO:0000256" key="3">
    <source>
        <dbReference type="ARBA" id="ARBA00023163"/>
    </source>
</evidence>
<dbReference type="InterPro" id="IPR050204">
    <property type="entry name" value="AraC_XylS_family_regulators"/>
</dbReference>
<dbReference type="GO" id="GO:0003700">
    <property type="term" value="F:DNA-binding transcription factor activity"/>
    <property type="evidence" value="ECO:0007669"/>
    <property type="project" value="InterPro"/>
</dbReference>
<name>A0A841RM96_9BACI</name>
<keyword evidence="1" id="KW-0805">Transcription regulation</keyword>
<accession>A0A841RM96</accession>
<reference evidence="5 6" key="1">
    <citation type="submission" date="2020-08" db="EMBL/GenBank/DDBJ databases">
        <title>Genomic Encyclopedia of Type Strains, Phase IV (KMG-IV): sequencing the most valuable type-strain genomes for metagenomic binning, comparative biology and taxonomic classification.</title>
        <authorList>
            <person name="Goeker M."/>
        </authorList>
    </citation>
    <scope>NUCLEOTIDE SEQUENCE [LARGE SCALE GENOMIC DNA]</scope>
    <source>
        <strain evidence="5 6">DSM 11805</strain>
    </source>
</reference>
<dbReference type="SMART" id="SM00342">
    <property type="entry name" value="HTH_ARAC"/>
    <property type="match status" value="1"/>
</dbReference>
<keyword evidence="3" id="KW-0804">Transcription</keyword>
<evidence type="ECO:0000256" key="2">
    <source>
        <dbReference type="ARBA" id="ARBA00023125"/>
    </source>
</evidence>
<evidence type="ECO:0000256" key="1">
    <source>
        <dbReference type="ARBA" id="ARBA00023015"/>
    </source>
</evidence>
<dbReference type="GO" id="GO:0043565">
    <property type="term" value="F:sequence-specific DNA binding"/>
    <property type="evidence" value="ECO:0007669"/>
    <property type="project" value="InterPro"/>
</dbReference>
<evidence type="ECO:0000259" key="4">
    <source>
        <dbReference type="PROSITE" id="PS01124"/>
    </source>
</evidence>
<comment type="caution">
    <text evidence="5">The sequence shown here is derived from an EMBL/GenBank/DDBJ whole genome shotgun (WGS) entry which is preliminary data.</text>
</comment>
<dbReference type="Proteomes" id="UP000572212">
    <property type="component" value="Unassembled WGS sequence"/>
</dbReference>
<sequence length="258" mass="29276">MESMELEKVLAYIHQNLHESLNLSQLAAVASYSPYHFSRLFKSEMGLSPHQYVSALRLQRAKHLLLQTSLPIRDVGMEIGQQSLGTFTTRFTERVGVTPFQFRKSFTQTGTYLQTLKDSPRWINGRPMKSENNQVNGFIEVDEPFSGVIFVGLFTKPIPEGLPSYGTLLSSPGRFSFSNIAPGVYYLMVTAVNWEMNVSEILLPNQTLRAKANLPILIDENFPVPEQKLTLREPHIEDPPILISLPLLMKKFLTQIHK</sequence>
<dbReference type="InterPro" id="IPR018060">
    <property type="entry name" value="HTH_AraC"/>
</dbReference>
<dbReference type="PANTHER" id="PTHR46796">
    <property type="entry name" value="HTH-TYPE TRANSCRIPTIONAL ACTIVATOR RHAS-RELATED"/>
    <property type="match status" value="1"/>
</dbReference>
<keyword evidence="2 5" id="KW-0238">DNA-binding</keyword>
<dbReference type="EMBL" id="JACHON010000007">
    <property type="protein sequence ID" value="MBB6513007.1"/>
    <property type="molecule type" value="Genomic_DNA"/>
</dbReference>
<keyword evidence="6" id="KW-1185">Reference proteome</keyword>
<proteinExistence type="predicted"/>
<dbReference type="SUPFAM" id="SSF46689">
    <property type="entry name" value="Homeodomain-like"/>
    <property type="match status" value="2"/>
</dbReference>
<organism evidence="5 6">
    <name type="scientific">Gracilibacillus halotolerans</name>
    <dbReference type="NCBI Taxonomy" id="74386"/>
    <lineage>
        <taxon>Bacteria</taxon>
        <taxon>Bacillati</taxon>
        <taxon>Bacillota</taxon>
        <taxon>Bacilli</taxon>
        <taxon>Bacillales</taxon>
        <taxon>Bacillaceae</taxon>
        <taxon>Gracilibacillus</taxon>
    </lineage>
</organism>
<evidence type="ECO:0000313" key="6">
    <source>
        <dbReference type="Proteomes" id="UP000572212"/>
    </source>
</evidence>
<dbReference type="PROSITE" id="PS01124">
    <property type="entry name" value="HTH_ARAC_FAMILY_2"/>
    <property type="match status" value="1"/>
</dbReference>
<dbReference type="Gene3D" id="1.10.10.60">
    <property type="entry name" value="Homeodomain-like"/>
    <property type="match status" value="2"/>
</dbReference>
<feature type="domain" description="HTH araC/xylS-type" evidence="4">
    <location>
        <begin position="7"/>
        <end position="105"/>
    </location>
</feature>
<dbReference type="AlphaFoldDB" id="A0A841RM96"/>
<dbReference type="RefSeq" id="WP_184247373.1">
    <property type="nucleotide sequence ID" value="NZ_BAAACU010000053.1"/>
</dbReference>
<protein>
    <submittedName>
        <fullName evidence="5">AraC-like DNA-binding protein</fullName>
    </submittedName>
</protein>
<gene>
    <name evidence="5" type="ORF">GGQ92_001797</name>
</gene>
<dbReference type="PANTHER" id="PTHR46796:SF6">
    <property type="entry name" value="ARAC SUBFAMILY"/>
    <property type="match status" value="1"/>
</dbReference>
<evidence type="ECO:0000313" key="5">
    <source>
        <dbReference type="EMBL" id="MBB6513007.1"/>
    </source>
</evidence>